<gene>
    <name evidence="4" type="ORF">DYH56_00325</name>
</gene>
<dbReference type="InterPro" id="IPR035919">
    <property type="entry name" value="EAL_sf"/>
</dbReference>
<feature type="transmembrane region" description="Helical" evidence="1">
    <location>
        <begin position="194"/>
        <end position="212"/>
    </location>
</feature>
<dbReference type="RefSeq" id="WP_114640852.1">
    <property type="nucleotide sequence ID" value="NZ_JAACIO010000001.1"/>
</dbReference>
<feature type="domain" description="GGDEF" evidence="3">
    <location>
        <begin position="265"/>
        <end position="397"/>
    </location>
</feature>
<dbReference type="InterPro" id="IPR001633">
    <property type="entry name" value="EAL_dom"/>
</dbReference>
<dbReference type="Pfam" id="PF00990">
    <property type="entry name" value="GGDEF"/>
    <property type="match status" value="1"/>
</dbReference>
<dbReference type="InterPro" id="IPR043128">
    <property type="entry name" value="Rev_trsase/Diguanyl_cyclase"/>
</dbReference>
<dbReference type="EMBL" id="QUAJ01000001">
    <property type="protein sequence ID" value="REI43132.1"/>
    <property type="molecule type" value="Genomic_DNA"/>
</dbReference>
<evidence type="ECO:0000256" key="1">
    <source>
        <dbReference type="SAM" id="Phobius"/>
    </source>
</evidence>
<evidence type="ECO:0000259" key="3">
    <source>
        <dbReference type="PROSITE" id="PS50887"/>
    </source>
</evidence>
<dbReference type="PROSITE" id="PS50883">
    <property type="entry name" value="EAL"/>
    <property type="match status" value="1"/>
</dbReference>
<protein>
    <submittedName>
        <fullName evidence="4">EAL domain-containing protein</fullName>
    </submittedName>
</protein>
<accession>A0ABX9KKQ8</accession>
<dbReference type="CDD" id="cd01948">
    <property type="entry name" value="EAL"/>
    <property type="match status" value="1"/>
</dbReference>
<dbReference type="Gene3D" id="3.20.20.450">
    <property type="entry name" value="EAL domain"/>
    <property type="match status" value="1"/>
</dbReference>
<dbReference type="InterPro" id="IPR029787">
    <property type="entry name" value="Nucleotide_cyclase"/>
</dbReference>
<dbReference type="PANTHER" id="PTHR33121:SF71">
    <property type="entry name" value="OXYGEN SENSOR PROTEIN DOSP"/>
    <property type="match status" value="1"/>
</dbReference>
<comment type="caution">
    <text evidence="4">The sequence shown here is derived from an EMBL/GenBank/DDBJ whole genome shotgun (WGS) entry which is preliminary data.</text>
</comment>
<keyword evidence="1" id="KW-1133">Transmembrane helix</keyword>
<evidence type="ECO:0000313" key="5">
    <source>
        <dbReference type="Proteomes" id="UP000263486"/>
    </source>
</evidence>
<sequence length="640" mass="73806">MKVKQNMKIFVLLTIGIFIYGYLGYSYLRDKELQAINSNLYRAAKNIPYYLGDEYTFEGMDENSHTDEEALEATKILNEMSRANNVDYLFTVIDEGGMPTYTAVGGDVEEYIDKVKNGDPTELYWVNFKDLEDDSIKETIDVLKNKNIHYIDSTDKGGGFRSIYLVLKSKDGRKYIAGADIKMENLSLRILEKFTYIILNGVLIILLVLLLISTTRRILSQKEKITEELYIKSNFDNLTGVLKREKGMEKLNELINYNNASKINQNIYFGLFDIVDLSYINNEFGMEIGDKAIISLVSILRETFRSGDQIIRLNGDQFLVVIEGSVDSDEVIKLEKRFLENLDKFNQTKENDYKIFICKIFKEYKKDVSVKTTMKTLFDQLDFEKKHGDGAFYLLGNEIKKGIENKEFKIYYQPKVNLKTKKVEFEALMRWNHPEKGNISPGIFIPIAEKSSLIIDLTYFLIEQVKKDIVRLKTPVSLNISPIHFNKKYFSEEIITKHGTLKGINFELTEGAFIDDVDKCIEKMDNLKKIGINFSIDDFGTGYSSLSYLSKLPVSTLKIDRSFVINMFESPENMKIIKTIIELGKSLGLEVIVEGTETIQEVNMLKEMGVEIFQGYYYGKPEELEIVLKKIEEKEYTKKV</sequence>
<dbReference type="NCBIfam" id="TIGR00254">
    <property type="entry name" value="GGDEF"/>
    <property type="match status" value="1"/>
</dbReference>
<dbReference type="SUPFAM" id="SSF141868">
    <property type="entry name" value="EAL domain-like"/>
    <property type="match status" value="1"/>
</dbReference>
<proteinExistence type="predicted"/>
<dbReference type="CDD" id="cd01949">
    <property type="entry name" value="GGDEF"/>
    <property type="match status" value="1"/>
</dbReference>
<keyword evidence="1" id="KW-0472">Membrane</keyword>
<dbReference type="Gene3D" id="3.30.70.270">
    <property type="match status" value="1"/>
</dbReference>
<dbReference type="Proteomes" id="UP000263486">
    <property type="component" value="Unassembled WGS sequence"/>
</dbReference>
<dbReference type="SMART" id="SM00267">
    <property type="entry name" value="GGDEF"/>
    <property type="match status" value="1"/>
</dbReference>
<dbReference type="SUPFAM" id="SSF55073">
    <property type="entry name" value="Nucleotide cyclase"/>
    <property type="match status" value="1"/>
</dbReference>
<dbReference type="InterPro" id="IPR000160">
    <property type="entry name" value="GGDEF_dom"/>
</dbReference>
<name>A0ABX9KKQ8_9FUSO</name>
<dbReference type="InterPro" id="IPR050706">
    <property type="entry name" value="Cyclic-di-GMP_PDE-like"/>
</dbReference>
<feature type="domain" description="EAL" evidence="2">
    <location>
        <begin position="392"/>
        <end position="635"/>
    </location>
</feature>
<keyword evidence="5" id="KW-1185">Reference proteome</keyword>
<dbReference type="PROSITE" id="PS50887">
    <property type="entry name" value="GGDEF"/>
    <property type="match status" value="1"/>
</dbReference>
<keyword evidence="1" id="KW-0812">Transmembrane</keyword>
<feature type="transmembrane region" description="Helical" evidence="1">
    <location>
        <begin position="9"/>
        <end position="28"/>
    </location>
</feature>
<dbReference type="Pfam" id="PF00563">
    <property type="entry name" value="EAL"/>
    <property type="match status" value="1"/>
</dbReference>
<evidence type="ECO:0000313" key="4">
    <source>
        <dbReference type="EMBL" id="REI43132.1"/>
    </source>
</evidence>
<dbReference type="PANTHER" id="PTHR33121">
    <property type="entry name" value="CYCLIC DI-GMP PHOSPHODIESTERASE PDEF"/>
    <property type="match status" value="1"/>
</dbReference>
<organism evidence="4 5">
    <name type="scientific">Psychrilyobacter piezotolerans</name>
    <dbReference type="NCBI Taxonomy" id="2293438"/>
    <lineage>
        <taxon>Bacteria</taxon>
        <taxon>Fusobacteriati</taxon>
        <taxon>Fusobacteriota</taxon>
        <taxon>Fusobacteriia</taxon>
        <taxon>Fusobacteriales</taxon>
        <taxon>Fusobacteriaceae</taxon>
        <taxon>Psychrilyobacter</taxon>
    </lineage>
</organism>
<evidence type="ECO:0000259" key="2">
    <source>
        <dbReference type="PROSITE" id="PS50883"/>
    </source>
</evidence>
<reference evidence="4 5" key="1">
    <citation type="submission" date="2018-08" db="EMBL/GenBank/DDBJ databases">
        <title>Draft genome sequence of Psychrilyobacter sp. strain SD5 isolated from Black Sea water.</title>
        <authorList>
            <person name="Yadav S."/>
            <person name="Villanueva L."/>
            <person name="Damste J.S.S."/>
        </authorList>
    </citation>
    <scope>NUCLEOTIDE SEQUENCE [LARGE SCALE GENOMIC DNA]</scope>
    <source>
        <strain evidence="4 5">SD5</strain>
    </source>
</reference>
<dbReference type="SMART" id="SM00052">
    <property type="entry name" value="EAL"/>
    <property type="match status" value="1"/>
</dbReference>